<protein>
    <submittedName>
        <fullName evidence="1">N-dimethylarginine dimethylaminohydrolase</fullName>
    </submittedName>
</protein>
<dbReference type="Gene3D" id="3.75.10.10">
    <property type="entry name" value="L-arginine/glycine Amidinotransferase, Chain A"/>
    <property type="match status" value="1"/>
</dbReference>
<name>A0A7W8EIB3_9ACTN</name>
<reference evidence="1 2" key="1">
    <citation type="submission" date="2020-08" db="EMBL/GenBank/DDBJ databases">
        <title>Genomic Encyclopedia of Type Strains, Phase IV (KMG-IV): sequencing the most valuable type-strain genomes for metagenomic binning, comparative biology and taxonomic classification.</title>
        <authorList>
            <person name="Goeker M."/>
        </authorList>
    </citation>
    <scope>NUCLEOTIDE SEQUENCE [LARGE SCALE GENOMIC DNA]</scope>
    <source>
        <strain evidence="1 2">DSM 45385</strain>
    </source>
</reference>
<sequence length="295" mass="32149">MLEISVTSDVGRLRDVIVGPVKAFTLEGLVLEAEADGDAGDRELITELLARYSIEAPDPTIAAKQHAQLVAVLEEHDVTVRWADPVDCLTQMYTRDMGFAIDDVFFLARPATPTRRREQSALLSLHSRMSKVRALDAGFIEGGDVLVTPSEVLVGIGDSTNEEGVEALRRAIADAGLSREVVPMRFTHRGVVHLDVHFTLASPEVGLVSPAAFDAESLDHLKNRFELITVTPQEVRALAVNTVALGPDRLIIQAGHERLEAELSRRGITPVPVEFSEVTRFPGGLHCATLPLVRE</sequence>
<dbReference type="Pfam" id="PF02274">
    <property type="entry name" value="ADI"/>
    <property type="match status" value="1"/>
</dbReference>
<gene>
    <name evidence="1" type="ORF">HNR40_004953</name>
</gene>
<comment type="caution">
    <text evidence="1">The sequence shown here is derived from an EMBL/GenBank/DDBJ whole genome shotgun (WGS) entry which is preliminary data.</text>
</comment>
<dbReference type="SUPFAM" id="SSF55909">
    <property type="entry name" value="Pentein"/>
    <property type="match status" value="1"/>
</dbReference>
<dbReference type="PANTHER" id="PTHR47271:SF2">
    <property type="entry name" value="ARGININE DEIMINASE"/>
    <property type="match status" value="1"/>
</dbReference>
<accession>A0A7W8EIB3</accession>
<organism evidence="1 2">
    <name type="scientific">Nonomuraea endophytica</name>
    <dbReference type="NCBI Taxonomy" id="714136"/>
    <lineage>
        <taxon>Bacteria</taxon>
        <taxon>Bacillati</taxon>
        <taxon>Actinomycetota</taxon>
        <taxon>Actinomycetes</taxon>
        <taxon>Streptosporangiales</taxon>
        <taxon>Streptosporangiaceae</taxon>
        <taxon>Nonomuraea</taxon>
    </lineage>
</organism>
<evidence type="ECO:0000313" key="1">
    <source>
        <dbReference type="EMBL" id="MBB5079467.1"/>
    </source>
</evidence>
<dbReference type="PANTHER" id="PTHR47271">
    <property type="entry name" value="ARGININE DEIMINASE"/>
    <property type="match status" value="1"/>
</dbReference>
<keyword evidence="2" id="KW-1185">Reference proteome</keyword>
<evidence type="ECO:0000313" key="2">
    <source>
        <dbReference type="Proteomes" id="UP000568380"/>
    </source>
</evidence>
<dbReference type="Proteomes" id="UP000568380">
    <property type="component" value="Unassembled WGS sequence"/>
</dbReference>
<dbReference type="RefSeq" id="WP_184965092.1">
    <property type="nucleotide sequence ID" value="NZ_JACHIN010000006.1"/>
</dbReference>
<keyword evidence="1" id="KW-0378">Hydrolase</keyword>
<dbReference type="EMBL" id="JACHIN010000006">
    <property type="protein sequence ID" value="MBB5079467.1"/>
    <property type="molecule type" value="Genomic_DNA"/>
</dbReference>
<proteinExistence type="predicted"/>
<dbReference type="AlphaFoldDB" id="A0A7W8EIB3"/>
<dbReference type="GO" id="GO:0016990">
    <property type="term" value="F:arginine deiminase activity"/>
    <property type="evidence" value="ECO:0007669"/>
    <property type="project" value="TreeGrafter"/>
</dbReference>
<dbReference type="GO" id="GO:0019546">
    <property type="term" value="P:L-arginine deiminase pathway"/>
    <property type="evidence" value="ECO:0007669"/>
    <property type="project" value="TreeGrafter"/>
</dbReference>